<dbReference type="InterPro" id="IPR009057">
    <property type="entry name" value="Homeodomain-like_sf"/>
</dbReference>
<gene>
    <name evidence="4" type="ORF">CTER_1085</name>
</gene>
<feature type="domain" description="HTH tetR-type" evidence="3">
    <location>
        <begin position="18"/>
        <end position="78"/>
    </location>
</feature>
<dbReference type="GO" id="GO:0003677">
    <property type="term" value="F:DNA binding"/>
    <property type="evidence" value="ECO:0007669"/>
    <property type="project" value="UniProtKB-UniRule"/>
</dbReference>
<dbReference type="STRING" id="1195236.CTER_1085"/>
<evidence type="ECO:0000313" key="4">
    <source>
        <dbReference type="EMBL" id="EMS72855.1"/>
    </source>
</evidence>
<dbReference type="eggNOG" id="COG1309">
    <property type="taxonomic scope" value="Bacteria"/>
</dbReference>
<evidence type="ECO:0000259" key="3">
    <source>
        <dbReference type="PROSITE" id="PS50977"/>
    </source>
</evidence>
<dbReference type="Proteomes" id="UP000014155">
    <property type="component" value="Unassembled WGS sequence"/>
</dbReference>
<dbReference type="EMBL" id="AORV01000025">
    <property type="protein sequence ID" value="EMS72855.1"/>
    <property type="molecule type" value="Genomic_DNA"/>
</dbReference>
<dbReference type="PROSITE" id="PS01081">
    <property type="entry name" value="HTH_TETR_1"/>
    <property type="match status" value="1"/>
</dbReference>
<sequence>MKDNINPQRENQRQKQKNATRRLIVETALKLFALKGFTTTTTASISKEAGVSHGTIFAHFKTQEELLVAVIDEFGNRINLRLHELAGGKNGMKEVLEAHIQGLEEYENFYTRLVTEYRLLPPGARNTFVLIQSAISFHISQALERDISEGRVKNLPVHLVFNGWIGLLHHYLTNNDLFSPGGSVLQRCGQELVQYYMDLITRTSG</sequence>
<organism evidence="4 5">
    <name type="scientific">Ruminiclostridium cellobioparum subsp. termitidis CT1112</name>
    <dbReference type="NCBI Taxonomy" id="1195236"/>
    <lineage>
        <taxon>Bacteria</taxon>
        <taxon>Bacillati</taxon>
        <taxon>Bacillota</taxon>
        <taxon>Clostridia</taxon>
        <taxon>Eubacteriales</taxon>
        <taxon>Oscillospiraceae</taxon>
        <taxon>Ruminiclostridium</taxon>
    </lineage>
</organism>
<dbReference type="PANTHER" id="PTHR43479">
    <property type="entry name" value="ACREF/ENVCD OPERON REPRESSOR-RELATED"/>
    <property type="match status" value="1"/>
</dbReference>
<proteinExistence type="predicted"/>
<dbReference type="InterPro" id="IPR001647">
    <property type="entry name" value="HTH_TetR"/>
</dbReference>
<evidence type="ECO:0000256" key="2">
    <source>
        <dbReference type="PROSITE-ProRule" id="PRU00335"/>
    </source>
</evidence>
<keyword evidence="5" id="KW-1185">Reference proteome</keyword>
<dbReference type="SUPFAM" id="SSF46689">
    <property type="entry name" value="Homeodomain-like"/>
    <property type="match status" value="1"/>
</dbReference>
<evidence type="ECO:0000313" key="5">
    <source>
        <dbReference type="Proteomes" id="UP000014155"/>
    </source>
</evidence>
<dbReference type="PANTHER" id="PTHR43479:SF11">
    <property type="entry name" value="ACREF_ENVCD OPERON REPRESSOR-RELATED"/>
    <property type="match status" value="1"/>
</dbReference>
<dbReference type="Pfam" id="PF00440">
    <property type="entry name" value="TetR_N"/>
    <property type="match status" value="1"/>
</dbReference>
<dbReference type="PATRIC" id="fig|1195236.3.peg.1379"/>
<reference evidence="4 5" key="1">
    <citation type="journal article" date="2013" name="Genome Announc.">
        <title>Draft Genome Sequence of the Cellulolytic, Mesophilic, Anaerobic Bacterium Clostridium termitidis Strain CT1112 (DSM 5398).</title>
        <authorList>
            <person name="Lal S."/>
            <person name="Ramachandran U."/>
            <person name="Zhang X."/>
            <person name="Munir R."/>
            <person name="Sparling R."/>
            <person name="Levin D.B."/>
        </authorList>
    </citation>
    <scope>NUCLEOTIDE SEQUENCE [LARGE SCALE GENOMIC DNA]</scope>
    <source>
        <strain evidence="4 5">CT1112</strain>
    </source>
</reference>
<comment type="caution">
    <text evidence="4">The sequence shown here is derived from an EMBL/GenBank/DDBJ whole genome shotgun (WGS) entry which is preliminary data.</text>
</comment>
<dbReference type="InterPro" id="IPR050624">
    <property type="entry name" value="HTH-type_Tx_Regulator"/>
</dbReference>
<dbReference type="PRINTS" id="PR00455">
    <property type="entry name" value="HTHTETR"/>
</dbReference>
<dbReference type="AlphaFoldDB" id="S0FKZ1"/>
<accession>S0FKZ1</accession>
<dbReference type="Gene3D" id="1.10.357.10">
    <property type="entry name" value="Tetracycline Repressor, domain 2"/>
    <property type="match status" value="1"/>
</dbReference>
<feature type="DNA-binding region" description="H-T-H motif" evidence="2">
    <location>
        <begin position="41"/>
        <end position="60"/>
    </location>
</feature>
<dbReference type="PROSITE" id="PS50977">
    <property type="entry name" value="HTH_TETR_2"/>
    <property type="match status" value="1"/>
</dbReference>
<dbReference type="InterPro" id="IPR023772">
    <property type="entry name" value="DNA-bd_HTH_TetR-type_CS"/>
</dbReference>
<evidence type="ECO:0000256" key="1">
    <source>
        <dbReference type="ARBA" id="ARBA00023125"/>
    </source>
</evidence>
<protein>
    <submittedName>
        <fullName evidence="4">Transcriptional regulator</fullName>
    </submittedName>
</protein>
<name>S0FKZ1_RUMCE</name>
<keyword evidence="1 2" id="KW-0238">DNA-binding</keyword>